<evidence type="ECO:0000256" key="1">
    <source>
        <dbReference type="ARBA" id="ARBA00002949"/>
    </source>
</evidence>
<dbReference type="Pfam" id="PF00528">
    <property type="entry name" value="BPD_transp_1"/>
    <property type="match status" value="1"/>
</dbReference>
<protein>
    <recommendedName>
        <fullName evidence="11">Molybdenum transport system permease</fullName>
    </recommendedName>
</protein>
<dbReference type="PROSITE" id="PS50928">
    <property type="entry name" value="ABC_TM1"/>
    <property type="match status" value="1"/>
</dbReference>
<feature type="transmembrane region" description="Helical" evidence="10">
    <location>
        <begin position="195"/>
        <end position="214"/>
    </location>
</feature>
<dbReference type="NCBIfam" id="TIGR02141">
    <property type="entry name" value="modB_ABC"/>
    <property type="match status" value="1"/>
</dbReference>
<dbReference type="PANTHER" id="PTHR30183:SF8">
    <property type="entry name" value="MOLYBDENUM TRANSPORT SYSTEM PERMEASE"/>
    <property type="match status" value="1"/>
</dbReference>
<feature type="transmembrane region" description="Helical" evidence="10">
    <location>
        <begin position="41"/>
        <end position="64"/>
    </location>
</feature>
<keyword evidence="4 10" id="KW-0813">Transport</keyword>
<dbReference type="InterPro" id="IPR035906">
    <property type="entry name" value="MetI-like_sf"/>
</dbReference>
<evidence type="ECO:0000313" key="13">
    <source>
        <dbReference type="EMBL" id="SHH37090.1"/>
    </source>
</evidence>
<comment type="subcellular location">
    <subcellularLocation>
        <location evidence="2 10">Cell membrane</location>
        <topology evidence="2 10">Multi-pass membrane protein</topology>
    </subcellularLocation>
</comment>
<reference evidence="13 14" key="1">
    <citation type="submission" date="2016-11" db="EMBL/GenBank/DDBJ databases">
        <authorList>
            <person name="Jaros S."/>
            <person name="Januszkiewicz K."/>
            <person name="Wedrychowicz H."/>
        </authorList>
    </citation>
    <scope>NUCLEOTIDE SEQUENCE [LARGE SCALE GENOMIC DNA]</scope>
    <source>
        <strain evidence="13 14">DSM 24574</strain>
    </source>
</reference>
<dbReference type="SUPFAM" id="SSF161098">
    <property type="entry name" value="MetI-like"/>
    <property type="match status" value="1"/>
</dbReference>
<dbReference type="OrthoDB" id="9795403at2"/>
<keyword evidence="8 10" id="KW-1133">Transmembrane helix</keyword>
<feature type="transmembrane region" description="Helical" evidence="10">
    <location>
        <begin position="144"/>
        <end position="166"/>
    </location>
</feature>
<organism evidence="13 14">
    <name type="scientific">Chryseolinea serpens</name>
    <dbReference type="NCBI Taxonomy" id="947013"/>
    <lineage>
        <taxon>Bacteria</taxon>
        <taxon>Pseudomonadati</taxon>
        <taxon>Bacteroidota</taxon>
        <taxon>Cytophagia</taxon>
        <taxon>Cytophagales</taxon>
        <taxon>Fulvivirgaceae</taxon>
        <taxon>Chryseolinea</taxon>
    </lineage>
</organism>
<dbReference type="AlphaFoldDB" id="A0A1M5SF83"/>
<proteinExistence type="inferred from homology"/>
<sequence>MLDLSPFYLTLKLATVTTAILFVISVPVAYGLAFARWRGKVIVESIVGLPLVLPPSVLGFYLLLALSPLNAFGHFLEKYFDLRLVFTFPGLVVASVIYSLPFMIQPIQNGFRSVPVALKEAAYTLGKSRFTTLTKVLLPNMKGALLTGCMLTFAHTIGEFGVVLMVGGNIPHETRVISVTIYDEVEAMNYHQANVYASILLVFSFLVLISVYLVNNRAFKVDPYHD</sequence>
<accession>A0A1M5SF83</accession>
<dbReference type="RefSeq" id="WP_073137106.1">
    <property type="nucleotide sequence ID" value="NZ_FQWQ01000002.1"/>
</dbReference>
<feature type="transmembrane region" description="Helical" evidence="10">
    <location>
        <begin position="84"/>
        <end position="104"/>
    </location>
</feature>
<dbReference type="PANTHER" id="PTHR30183">
    <property type="entry name" value="MOLYBDENUM TRANSPORT SYSTEM PERMEASE PROTEIN MODB"/>
    <property type="match status" value="1"/>
</dbReference>
<dbReference type="GO" id="GO:0005886">
    <property type="term" value="C:plasma membrane"/>
    <property type="evidence" value="ECO:0007669"/>
    <property type="project" value="UniProtKB-SubCell"/>
</dbReference>
<feature type="transmembrane region" description="Helical" evidence="10">
    <location>
        <begin position="12"/>
        <end position="34"/>
    </location>
</feature>
<gene>
    <name evidence="13" type="ORF">SAMN04488109_3898</name>
</gene>
<evidence type="ECO:0000256" key="8">
    <source>
        <dbReference type="ARBA" id="ARBA00022989"/>
    </source>
</evidence>
<evidence type="ECO:0000256" key="11">
    <source>
        <dbReference type="RuleBase" id="RU365097"/>
    </source>
</evidence>
<dbReference type="STRING" id="947013.SAMN04488109_3898"/>
<evidence type="ECO:0000256" key="4">
    <source>
        <dbReference type="ARBA" id="ARBA00022448"/>
    </source>
</evidence>
<evidence type="ECO:0000256" key="9">
    <source>
        <dbReference type="ARBA" id="ARBA00023136"/>
    </source>
</evidence>
<keyword evidence="9 10" id="KW-0472">Membrane</keyword>
<dbReference type="CDD" id="cd06261">
    <property type="entry name" value="TM_PBP2"/>
    <property type="match status" value="1"/>
</dbReference>
<evidence type="ECO:0000256" key="2">
    <source>
        <dbReference type="ARBA" id="ARBA00004651"/>
    </source>
</evidence>
<dbReference type="Gene3D" id="1.10.3720.10">
    <property type="entry name" value="MetI-like"/>
    <property type="match status" value="1"/>
</dbReference>
<name>A0A1M5SF83_9BACT</name>
<keyword evidence="7 10" id="KW-0812">Transmembrane</keyword>
<evidence type="ECO:0000256" key="5">
    <source>
        <dbReference type="ARBA" id="ARBA00022475"/>
    </source>
</evidence>
<evidence type="ECO:0000256" key="10">
    <source>
        <dbReference type="RuleBase" id="RU363032"/>
    </source>
</evidence>
<evidence type="ECO:0000259" key="12">
    <source>
        <dbReference type="PROSITE" id="PS50928"/>
    </source>
</evidence>
<keyword evidence="5 11" id="KW-1003">Cell membrane</keyword>
<dbReference type="EMBL" id="FQWQ01000002">
    <property type="protein sequence ID" value="SHH37090.1"/>
    <property type="molecule type" value="Genomic_DNA"/>
</dbReference>
<feature type="domain" description="ABC transmembrane type-1" evidence="12">
    <location>
        <begin position="7"/>
        <end position="214"/>
    </location>
</feature>
<keyword evidence="14" id="KW-1185">Reference proteome</keyword>
<comment type="function">
    <text evidence="1 11">Part of the binding-protein-dependent transport system for molybdenum; probably responsible for the translocation of the substrate across the membrane.</text>
</comment>
<evidence type="ECO:0000256" key="6">
    <source>
        <dbReference type="ARBA" id="ARBA00022505"/>
    </source>
</evidence>
<evidence type="ECO:0000256" key="7">
    <source>
        <dbReference type="ARBA" id="ARBA00022692"/>
    </source>
</evidence>
<evidence type="ECO:0000256" key="3">
    <source>
        <dbReference type="ARBA" id="ARBA00007069"/>
    </source>
</evidence>
<dbReference type="GO" id="GO:0015098">
    <property type="term" value="F:molybdate ion transmembrane transporter activity"/>
    <property type="evidence" value="ECO:0007669"/>
    <property type="project" value="UniProtKB-UniRule"/>
</dbReference>
<dbReference type="InterPro" id="IPR000515">
    <property type="entry name" value="MetI-like"/>
</dbReference>
<evidence type="ECO:0000313" key="14">
    <source>
        <dbReference type="Proteomes" id="UP000184212"/>
    </source>
</evidence>
<dbReference type="InterPro" id="IPR011867">
    <property type="entry name" value="ModB_ABC"/>
</dbReference>
<dbReference type="Proteomes" id="UP000184212">
    <property type="component" value="Unassembled WGS sequence"/>
</dbReference>
<comment type="similarity">
    <text evidence="3 11">Belongs to the binding-protein-dependent transport system permease family. CysTW subfamily.</text>
</comment>
<keyword evidence="6 11" id="KW-0500">Molybdenum</keyword>